<dbReference type="PANTHER" id="PTHR43053">
    <property type="entry name" value="GLYCOSIDASE FAMILY 31"/>
    <property type="match status" value="1"/>
</dbReference>
<dbReference type="InterPro" id="IPR017853">
    <property type="entry name" value="GH"/>
</dbReference>
<dbReference type="InterPro" id="IPR013785">
    <property type="entry name" value="Aldolase_TIM"/>
</dbReference>
<keyword evidence="4" id="KW-1185">Reference proteome</keyword>
<gene>
    <name evidence="3" type="ORF">Pfl04_37780</name>
</gene>
<dbReference type="AlphaFoldDB" id="A0A8J3LQ00"/>
<dbReference type="InterPro" id="IPR050985">
    <property type="entry name" value="Alpha-glycosidase_related"/>
</dbReference>
<organism evidence="3 4">
    <name type="scientific">Planosporangium flavigriseum</name>
    <dbReference type="NCBI Taxonomy" id="373681"/>
    <lineage>
        <taxon>Bacteria</taxon>
        <taxon>Bacillati</taxon>
        <taxon>Actinomycetota</taxon>
        <taxon>Actinomycetes</taxon>
        <taxon>Micromonosporales</taxon>
        <taxon>Micromonosporaceae</taxon>
        <taxon>Planosporangium</taxon>
    </lineage>
</organism>
<accession>A0A8J3LQ00</accession>
<evidence type="ECO:0000313" key="4">
    <source>
        <dbReference type="Proteomes" id="UP000653674"/>
    </source>
</evidence>
<dbReference type="GO" id="GO:0016052">
    <property type="term" value="P:carbohydrate catabolic process"/>
    <property type="evidence" value="ECO:0007669"/>
    <property type="project" value="InterPro"/>
</dbReference>
<protein>
    <recommendedName>
        <fullName evidence="5">Alpha-galactosidase</fullName>
    </recommendedName>
</protein>
<reference evidence="3" key="1">
    <citation type="submission" date="2021-01" db="EMBL/GenBank/DDBJ databases">
        <title>Whole genome shotgun sequence of Planosporangium flavigriseum NBRC 105377.</title>
        <authorList>
            <person name="Komaki H."/>
            <person name="Tamura T."/>
        </authorList>
    </citation>
    <scope>NUCLEOTIDE SEQUENCE</scope>
    <source>
        <strain evidence="3">NBRC 105377</strain>
    </source>
</reference>
<evidence type="ECO:0000256" key="1">
    <source>
        <dbReference type="ARBA" id="ARBA00022801"/>
    </source>
</evidence>
<keyword evidence="2" id="KW-0326">Glycosidase</keyword>
<dbReference type="CDD" id="cd14791">
    <property type="entry name" value="GH36"/>
    <property type="match status" value="1"/>
</dbReference>
<dbReference type="EMBL" id="BONU01000030">
    <property type="protein sequence ID" value="GIG75374.1"/>
    <property type="molecule type" value="Genomic_DNA"/>
</dbReference>
<dbReference type="SUPFAM" id="SSF51445">
    <property type="entry name" value="(Trans)glycosidases"/>
    <property type="match status" value="1"/>
</dbReference>
<evidence type="ECO:0000256" key="2">
    <source>
        <dbReference type="ARBA" id="ARBA00023295"/>
    </source>
</evidence>
<evidence type="ECO:0008006" key="5">
    <source>
        <dbReference type="Google" id="ProtNLM"/>
    </source>
</evidence>
<dbReference type="Pfam" id="PF02065">
    <property type="entry name" value="Melibiase"/>
    <property type="match status" value="1"/>
</dbReference>
<dbReference type="PANTHER" id="PTHR43053:SF3">
    <property type="entry name" value="ALPHA-GALACTOSIDASE C-RELATED"/>
    <property type="match status" value="1"/>
</dbReference>
<keyword evidence="1" id="KW-0378">Hydrolase</keyword>
<proteinExistence type="predicted"/>
<evidence type="ECO:0000313" key="3">
    <source>
        <dbReference type="EMBL" id="GIG75374.1"/>
    </source>
</evidence>
<name>A0A8J3LQ00_9ACTN</name>
<dbReference type="Gene3D" id="3.20.20.70">
    <property type="entry name" value="Aldolase class I"/>
    <property type="match status" value="1"/>
</dbReference>
<dbReference type="Proteomes" id="UP000653674">
    <property type="component" value="Unassembled WGS sequence"/>
</dbReference>
<dbReference type="InterPro" id="IPR002252">
    <property type="entry name" value="Glyco_hydro_36"/>
</dbReference>
<dbReference type="GO" id="GO:0004557">
    <property type="term" value="F:alpha-galactosidase activity"/>
    <property type="evidence" value="ECO:0007669"/>
    <property type="project" value="InterPro"/>
</dbReference>
<dbReference type="RefSeq" id="WP_203981466.1">
    <property type="nucleotide sequence ID" value="NZ_BAAAQJ010000003.1"/>
</dbReference>
<sequence length="448" mass="48740">MAFGVVDEVRIDPARGRVYEHGWQSWSPTTIYPADATSWRPVRPGARVMSYRPGKPGPASGFQGEGLLAVDPGDGGKARLYATTDGLSEVASIRATLAGGRLRVSTDGPVLVLTHASIDGALSAWGDAFARAVGVAPPRSPPTGWCSWYQYFTEVTDADIDENLAAFDEHDLPVEVVQVDDGWQSAVGDWLTLSDRFASVAELAHRVRDTGRRFGIWVAPFLVTRHSRTARDHPDWLLRDAAGLPVEAGFNWESPLFALDATHPGARGYLAEVFGRLRAYGIDYFKVDFMYAGALDGRRHDGSRPLDAYRSAVTAIRETIGDDAYLLGCGAPILPSVGLFDAMRISADVAVTYAACDGDACQPSQFGATMSTIGRAWQHGRFWVNDPDCIVARPQIERREEWADVVARYGGLRVSSDRIAMLDDWGLATTRRLLTEVPPPTPFAAPSS</sequence>
<comment type="caution">
    <text evidence="3">The sequence shown here is derived from an EMBL/GenBank/DDBJ whole genome shotgun (WGS) entry which is preliminary data.</text>
</comment>